<name>A0A1Q3DVW5_LENED</name>
<gene>
    <name evidence="1" type="ORF">LENED_000290</name>
</gene>
<evidence type="ECO:0000313" key="2">
    <source>
        <dbReference type="Proteomes" id="UP000188533"/>
    </source>
</evidence>
<reference evidence="1 2" key="2">
    <citation type="submission" date="2017-02" db="EMBL/GenBank/DDBJ databases">
        <title>A genome survey and senescence transcriptome analysis in Lentinula edodes.</title>
        <authorList>
            <person name="Sakamoto Y."/>
            <person name="Nakade K."/>
            <person name="Sato S."/>
            <person name="Yoshida Y."/>
            <person name="Miyazaki K."/>
            <person name="Natsume S."/>
            <person name="Konno N."/>
        </authorList>
    </citation>
    <scope>NUCLEOTIDE SEQUENCE [LARGE SCALE GENOMIC DNA]</scope>
    <source>
        <strain evidence="1 2">NBRC 111202</strain>
    </source>
</reference>
<sequence length="108" mass="12280">MLTTKRDPLFFSSNLIFVEIAGLRGRSLRTLQVIQVEKLRFTLVETRRTIWEYLLLQAWLGVPRQTDGLRLAGEIPSSPLAVRSFNRGNCAILCRILSQGSASKRYSL</sequence>
<proteinExistence type="predicted"/>
<dbReference type="Proteomes" id="UP000188533">
    <property type="component" value="Unassembled WGS sequence"/>
</dbReference>
<keyword evidence="2" id="KW-1185">Reference proteome</keyword>
<reference evidence="1 2" key="1">
    <citation type="submission" date="2016-08" db="EMBL/GenBank/DDBJ databases">
        <authorList>
            <consortium name="Lentinula edodes genome sequencing consortium"/>
            <person name="Sakamoto Y."/>
            <person name="Nakade K."/>
            <person name="Sato S."/>
            <person name="Yoshida Y."/>
            <person name="Miyazaki K."/>
            <person name="Natsume S."/>
            <person name="Konno N."/>
        </authorList>
    </citation>
    <scope>NUCLEOTIDE SEQUENCE [LARGE SCALE GENOMIC DNA]</scope>
    <source>
        <strain evidence="1 2">NBRC 111202</strain>
    </source>
</reference>
<dbReference type="EMBL" id="BDGU01000005">
    <property type="protein sequence ID" value="GAV98878.1"/>
    <property type="molecule type" value="Genomic_DNA"/>
</dbReference>
<dbReference type="AlphaFoldDB" id="A0A1Q3DVW5"/>
<organism evidence="1 2">
    <name type="scientific">Lentinula edodes</name>
    <name type="common">Shiitake mushroom</name>
    <name type="synonym">Lentinus edodes</name>
    <dbReference type="NCBI Taxonomy" id="5353"/>
    <lineage>
        <taxon>Eukaryota</taxon>
        <taxon>Fungi</taxon>
        <taxon>Dikarya</taxon>
        <taxon>Basidiomycota</taxon>
        <taxon>Agaricomycotina</taxon>
        <taxon>Agaricomycetes</taxon>
        <taxon>Agaricomycetidae</taxon>
        <taxon>Agaricales</taxon>
        <taxon>Marasmiineae</taxon>
        <taxon>Omphalotaceae</taxon>
        <taxon>Lentinula</taxon>
    </lineage>
</organism>
<accession>A0A1Q3DVW5</accession>
<evidence type="ECO:0000313" key="1">
    <source>
        <dbReference type="EMBL" id="GAV98878.1"/>
    </source>
</evidence>
<comment type="caution">
    <text evidence="1">The sequence shown here is derived from an EMBL/GenBank/DDBJ whole genome shotgun (WGS) entry which is preliminary data.</text>
</comment>
<protein>
    <submittedName>
        <fullName evidence="1">Uncharacterized protein</fullName>
    </submittedName>
</protein>